<proteinExistence type="predicted"/>
<feature type="region of interest" description="Disordered" evidence="6">
    <location>
        <begin position="189"/>
        <end position="255"/>
    </location>
</feature>
<evidence type="ECO:0000256" key="2">
    <source>
        <dbReference type="ARBA" id="ARBA00004123"/>
    </source>
</evidence>
<dbReference type="InterPro" id="IPR003599">
    <property type="entry name" value="Ig_sub"/>
</dbReference>
<dbReference type="FunFam" id="3.10.590.10:FF:000003">
    <property type="entry name" value="Thymocyte nuclear protein 1"/>
    <property type="match status" value="1"/>
</dbReference>
<dbReference type="PANTHER" id="PTHR14087">
    <property type="entry name" value="THYMOCYTE NUCLEAR PROTEIN 1"/>
    <property type="match status" value="1"/>
</dbReference>
<dbReference type="InterPro" id="IPR047197">
    <property type="entry name" value="THYN1-like_EVE"/>
</dbReference>
<evidence type="ECO:0000256" key="6">
    <source>
        <dbReference type="SAM" id="MobiDB-lite"/>
    </source>
</evidence>
<dbReference type="InterPro" id="IPR015947">
    <property type="entry name" value="PUA-like_sf"/>
</dbReference>
<dbReference type="InterPro" id="IPR052181">
    <property type="entry name" value="5hmC_binding"/>
</dbReference>
<evidence type="ECO:0000256" key="3">
    <source>
        <dbReference type="ARBA" id="ARBA00014654"/>
    </source>
</evidence>
<keyword evidence="5" id="KW-0539">Nucleus</keyword>
<comment type="caution">
    <text evidence="9">The sequence shown here is derived from an EMBL/GenBank/DDBJ whole genome shotgun (WGS) entry which is preliminary data.</text>
</comment>
<feature type="chain" id="PRO_5044763624" description="Thymocyte nuclear protein 1" evidence="7">
    <location>
        <begin position="22"/>
        <end position="422"/>
    </location>
</feature>
<dbReference type="InterPro" id="IPR013783">
    <property type="entry name" value="Ig-like_fold"/>
</dbReference>
<gene>
    <name evidence="9" type="ORF">UPYG_G00201010</name>
</gene>
<dbReference type="Pfam" id="PF01878">
    <property type="entry name" value="EVE"/>
    <property type="match status" value="1"/>
</dbReference>
<dbReference type="SMART" id="SM00409">
    <property type="entry name" value="IG"/>
    <property type="match status" value="1"/>
</dbReference>
<dbReference type="PANTHER" id="PTHR14087:SF7">
    <property type="entry name" value="THYMOCYTE NUCLEAR PROTEIN 1"/>
    <property type="match status" value="1"/>
</dbReference>
<reference evidence="9 10" key="1">
    <citation type="submission" date="2024-06" db="EMBL/GenBank/DDBJ databases">
        <authorList>
            <person name="Pan Q."/>
            <person name="Wen M."/>
            <person name="Jouanno E."/>
            <person name="Zahm M."/>
            <person name="Klopp C."/>
            <person name="Cabau C."/>
            <person name="Louis A."/>
            <person name="Berthelot C."/>
            <person name="Parey E."/>
            <person name="Roest Crollius H."/>
            <person name="Montfort J."/>
            <person name="Robinson-Rechavi M."/>
            <person name="Bouchez O."/>
            <person name="Lampietro C."/>
            <person name="Lopez Roques C."/>
            <person name="Donnadieu C."/>
            <person name="Postlethwait J."/>
            <person name="Bobe J."/>
            <person name="Verreycken H."/>
            <person name="Guiguen Y."/>
        </authorList>
    </citation>
    <scope>NUCLEOTIDE SEQUENCE [LARGE SCALE GENOMIC DNA]</scope>
    <source>
        <strain evidence="9">Up_M1</strain>
        <tissue evidence="9">Testis</tissue>
    </source>
</reference>
<dbReference type="GO" id="GO:0005634">
    <property type="term" value="C:nucleus"/>
    <property type="evidence" value="ECO:0007669"/>
    <property type="project" value="UniProtKB-SubCell"/>
</dbReference>
<keyword evidence="10" id="KW-1185">Reference proteome</keyword>
<evidence type="ECO:0000256" key="4">
    <source>
        <dbReference type="ARBA" id="ARBA00022553"/>
    </source>
</evidence>
<dbReference type="SUPFAM" id="SSF88697">
    <property type="entry name" value="PUA domain-like"/>
    <property type="match status" value="1"/>
</dbReference>
<evidence type="ECO:0000259" key="8">
    <source>
        <dbReference type="SMART" id="SM00409"/>
    </source>
</evidence>
<feature type="compositionally biased region" description="Basic and acidic residues" evidence="6">
    <location>
        <begin position="233"/>
        <end position="251"/>
    </location>
</feature>
<name>A0ABD0WJ54_UMBPY</name>
<dbReference type="Pfam" id="PF07686">
    <property type="entry name" value="V-set"/>
    <property type="match status" value="1"/>
</dbReference>
<comment type="subcellular location">
    <subcellularLocation>
        <location evidence="2">Nucleus</location>
    </subcellularLocation>
</comment>
<dbReference type="CDD" id="cd21133">
    <property type="entry name" value="EVE"/>
    <property type="match status" value="1"/>
</dbReference>
<dbReference type="InterPro" id="IPR036179">
    <property type="entry name" value="Ig-like_dom_sf"/>
</dbReference>
<dbReference type="EMBL" id="JAGEUA010000006">
    <property type="protein sequence ID" value="KAL0973250.1"/>
    <property type="molecule type" value="Genomic_DNA"/>
</dbReference>
<comment type="function">
    <text evidence="1">Specifically binds 5-hydroxymethylcytosine (5hmC), suggesting that it acts as a specific reader of 5hmC.</text>
</comment>
<keyword evidence="7" id="KW-0732">Signal</keyword>
<dbReference type="Proteomes" id="UP001557470">
    <property type="component" value="Unassembled WGS sequence"/>
</dbReference>
<feature type="signal peptide" evidence="7">
    <location>
        <begin position="1"/>
        <end position="21"/>
    </location>
</feature>
<organism evidence="9 10">
    <name type="scientific">Umbra pygmaea</name>
    <name type="common">Eastern mudminnow</name>
    <dbReference type="NCBI Taxonomy" id="75934"/>
    <lineage>
        <taxon>Eukaryota</taxon>
        <taxon>Metazoa</taxon>
        <taxon>Chordata</taxon>
        <taxon>Craniata</taxon>
        <taxon>Vertebrata</taxon>
        <taxon>Euteleostomi</taxon>
        <taxon>Actinopterygii</taxon>
        <taxon>Neopterygii</taxon>
        <taxon>Teleostei</taxon>
        <taxon>Protacanthopterygii</taxon>
        <taxon>Esociformes</taxon>
        <taxon>Umbridae</taxon>
        <taxon>Umbra</taxon>
    </lineage>
</organism>
<evidence type="ECO:0000256" key="7">
    <source>
        <dbReference type="SAM" id="SignalP"/>
    </source>
</evidence>
<protein>
    <recommendedName>
        <fullName evidence="3">Thymocyte nuclear protein 1</fullName>
    </recommendedName>
</protein>
<dbReference type="Gene3D" id="2.60.40.10">
    <property type="entry name" value="Immunoglobulins"/>
    <property type="match status" value="1"/>
</dbReference>
<dbReference type="InterPro" id="IPR013106">
    <property type="entry name" value="Ig_V-set"/>
</dbReference>
<evidence type="ECO:0000313" key="9">
    <source>
        <dbReference type="EMBL" id="KAL0973250.1"/>
    </source>
</evidence>
<accession>A0ABD0WJ54</accession>
<dbReference type="SUPFAM" id="SSF48726">
    <property type="entry name" value="Immunoglobulin"/>
    <property type="match status" value="2"/>
</dbReference>
<sequence>MEVSGRVRALLLLCWIFQGESQDVEIPNREVEVVKGQTVVLQAWYSPTSDISRNTVLWNFMANESKLVISYSNGELGAGSPEFRKRAGFSRSMPSANLSIYINNTQESDSGRYLCNVLIPGVPGLLGDLRLNVKVPPSPPVCTMTGSPVLNGNVTLSCKSSSGKPVPQYKWTKTAPMSEVFFSPMQNMAPKKRTRGTTRTLQNCNDEETENGSRIEDSLVKTAQAVKGKRKVSASEKTGKQSSSKEEETAERPQYSHWLMKSEPESRYENGIDVKFGIEDLKGLPNQTGCWDGVRNYQARNFMRDMKEGQQAFFYHSNCKVPGIAGIMKIVKESYVDHTQFDKKEVNYDASSKADKPKWSMVDVQFERMLKRFIPLLELKKIHLQHKTTDGPLKDMALFTQARLSVQPLTSDEFNFILSLED</sequence>
<keyword evidence="4" id="KW-0597">Phosphoprotein</keyword>
<dbReference type="AlphaFoldDB" id="A0ABD0WJ54"/>
<evidence type="ECO:0000313" key="10">
    <source>
        <dbReference type="Proteomes" id="UP001557470"/>
    </source>
</evidence>
<evidence type="ECO:0000256" key="5">
    <source>
        <dbReference type="ARBA" id="ARBA00023242"/>
    </source>
</evidence>
<feature type="domain" description="Immunoglobulin" evidence="8">
    <location>
        <begin position="28"/>
        <end position="134"/>
    </location>
</feature>
<dbReference type="Gene3D" id="3.10.590.10">
    <property type="entry name" value="ph1033 like domains"/>
    <property type="match status" value="1"/>
</dbReference>
<dbReference type="InterPro" id="IPR002740">
    <property type="entry name" value="EVE_domain"/>
</dbReference>
<evidence type="ECO:0000256" key="1">
    <source>
        <dbReference type="ARBA" id="ARBA00002530"/>
    </source>
</evidence>